<reference evidence="2" key="2">
    <citation type="submission" date="2015-01" db="EMBL/GenBank/DDBJ databases">
        <title>Evolutionary Origins and Diversification of the Mycorrhizal Mutualists.</title>
        <authorList>
            <consortium name="DOE Joint Genome Institute"/>
            <consortium name="Mycorrhizal Genomics Consortium"/>
            <person name="Kohler A."/>
            <person name="Kuo A."/>
            <person name="Nagy L.G."/>
            <person name="Floudas D."/>
            <person name="Copeland A."/>
            <person name="Barry K.W."/>
            <person name="Cichocki N."/>
            <person name="Veneault-Fourrey C."/>
            <person name="LaButti K."/>
            <person name="Lindquist E.A."/>
            <person name="Lipzen A."/>
            <person name="Lundell T."/>
            <person name="Morin E."/>
            <person name="Murat C."/>
            <person name="Riley R."/>
            <person name="Ohm R."/>
            <person name="Sun H."/>
            <person name="Tunlid A."/>
            <person name="Henrissat B."/>
            <person name="Grigoriev I.V."/>
            <person name="Hibbett D.S."/>
            <person name="Martin F."/>
        </authorList>
    </citation>
    <scope>NUCLEOTIDE SEQUENCE [LARGE SCALE GENOMIC DNA]</scope>
    <source>
        <strain evidence="2">441</strain>
    </source>
</reference>
<proteinExistence type="predicted"/>
<keyword evidence="2" id="KW-1185">Reference proteome</keyword>
<accession>A0A0C9YU04</accession>
<reference evidence="1 2" key="1">
    <citation type="submission" date="2014-04" db="EMBL/GenBank/DDBJ databases">
        <authorList>
            <consortium name="DOE Joint Genome Institute"/>
            <person name="Kuo A."/>
            <person name="Kohler A."/>
            <person name="Costa M.D."/>
            <person name="Nagy L.G."/>
            <person name="Floudas D."/>
            <person name="Copeland A."/>
            <person name="Barry K.W."/>
            <person name="Cichocki N."/>
            <person name="Veneault-Fourrey C."/>
            <person name="LaButti K."/>
            <person name="Lindquist E.A."/>
            <person name="Lipzen A."/>
            <person name="Lundell T."/>
            <person name="Morin E."/>
            <person name="Murat C."/>
            <person name="Sun H."/>
            <person name="Tunlid A."/>
            <person name="Henrissat B."/>
            <person name="Grigoriev I.V."/>
            <person name="Hibbett D.S."/>
            <person name="Martin F."/>
            <person name="Nordberg H.P."/>
            <person name="Cantor M.N."/>
            <person name="Hua S.X."/>
        </authorList>
    </citation>
    <scope>NUCLEOTIDE SEQUENCE [LARGE SCALE GENOMIC DNA]</scope>
    <source>
        <strain evidence="1 2">441</strain>
    </source>
</reference>
<sequence>MPYKIPENEDVYAPRNEHVANSTENRSEQICIYRFACSSQVPFEHKGRKLARLLSGEELAIWKAPLDIYQTPIGLRMNIATGD</sequence>
<name>A0A0C9YU04_9AGAM</name>
<gene>
    <name evidence="1" type="ORF">PISMIDRAFT_685255</name>
</gene>
<evidence type="ECO:0000313" key="2">
    <source>
        <dbReference type="Proteomes" id="UP000054018"/>
    </source>
</evidence>
<dbReference type="HOGENOM" id="CLU_2543422_0_0_1"/>
<dbReference type="EMBL" id="KN833826">
    <property type="protein sequence ID" value="KIK17489.1"/>
    <property type="molecule type" value="Genomic_DNA"/>
</dbReference>
<organism evidence="1 2">
    <name type="scientific">Pisolithus microcarpus 441</name>
    <dbReference type="NCBI Taxonomy" id="765257"/>
    <lineage>
        <taxon>Eukaryota</taxon>
        <taxon>Fungi</taxon>
        <taxon>Dikarya</taxon>
        <taxon>Basidiomycota</taxon>
        <taxon>Agaricomycotina</taxon>
        <taxon>Agaricomycetes</taxon>
        <taxon>Agaricomycetidae</taxon>
        <taxon>Boletales</taxon>
        <taxon>Sclerodermatineae</taxon>
        <taxon>Pisolithaceae</taxon>
        <taxon>Pisolithus</taxon>
    </lineage>
</organism>
<protein>
    <submittedName>
        <fullName evidence="1">Uncharacterized protein</fullName>
    </submittedName>
</protein>
<dbReference type="Proteomes" id="UP000054018">
    <property type="component" value="Unassembled WGS sequence"/>
</dbReference>
<dbReference type="AlphaFoldDB" id="A0A0C9YU04"/>
<evidence type="ECO:0000313" key="1">
    <source>
        <dbReference type="EMBL" id="KIK17489.1"/>
    </source>
</evidence>